<evidence type="ECO:0000256" key="7">
    <source>
        <dbReference type="PIRSR" id="PIRSR000137-2"/>
    </source>
</evidence>
<feature type="region of interest" description="Disordered" evidence="8">
    <location>
        <begin position="618"/>
        <end position="679"/>
    </location>
</feature>
<evidence type="ECO:0000313" key="12">
    <source>
        <dbReference type="Proteomes" id="UP001214603"/>
    </source>
</evidence>
<evidence type="ECO:0000256" key="2">
    <source>
        <dbReference type="ARBA" id="ARBA00010790"/>
    </source>
</evidence>
<feature type="domain" description="Glucose-methanol-choline oxidoreductase N-terminal" evidence="9">
    <location>
        <begin position="42"/>
        <end position="361"/>
    </location>
</feature>
<gene>
    <name evidence="11" type="ORF">MOBT1_001779</name>
</gene>
<evidence type="ECO:0000256" key="5">
    <source>
        <dbReference type="ARBA" id="ARBA00023002"/>
    </source>
</evidence>
<keyword evidence="3" id="KW-0285">Flavoprotein</keyword>
<evidence type="ECO:0000256" key="1">
    <source>
        <dbReference type="ARBA" id="ARBA00001974"/>
    </source>
</evidence>
<feature type="active site" description="Proton acceptor" evidence="6">
    <location>
        <position position="599"/>
    </location>
</feature>
<dbReference type="GO" id="GO:0016614">
    <property type="term" value="F:oxidoreductase activity, acting on CH-OH group of donors"/>
    <property type="evidence" value="ECO:0007669"/>
    <property type="project" value="InterPro"/>
</dbReference>
<evidence type="ECO:0000256" key="4">
    <source>
        <dbReference type="ARBA" id="ARBA00022827"/>
    </source>
</evidence>
<evidence type="ECO:0008006" key="13">
    <source>
        <dbReference type="Google" id="ProtNLM"/>
    </source>
</evidence>
<proteinExistence type="inferred from homology"/>
<accession>A0AAF0E0S1</accession>
<dbReference type="EMBL" id="CP119936">
    <property type="protein sequence ID" value="WFD03090.1"/>
    <property type="molecule type" value="Genomic_DNA"/>
</dbReference>
<dbReference type="Gene3D" id="4.10.450.10">
    <property type="entry name" value="Glucose Oxidase, domain 2"/>
    <property type="match status" value="1"/>
</dbReference>
<dbReference type="SUPFAM" id="SSF54373">
    <property type="entry name" value="FAD-linked reductases, C-terminal domain"/>
    <property type="match status" value="1"/>
</dbReference>
<comment type="similarity">
    <text evidence="2">Belongs to the GMC oxidoreductase family.</text>
</comment>
<name>A0AAF0E0S1_9BASI</name>
<feature type="binding site" evidence="7">
    <location>
        <position position="278"/>
    </location>
    <ligand>
        <name>FAD</name>
        <dbReference type="ChEBI" id="CHEBI:57692"/>
    </ligand>
</feature>
<keyword evidence="5" id="KW-0560">Oxidoreductase</keyword>
<dbReference type="GO" id="GO:0050660">
    <property type="term" value="F:flavin adenine dinucleotide binding"/>
    <property type="evidence" value="ECO:0007669"/>
    <property type="project" value="InterPro"/>
</dbReference>
<reference evidence="11" key="1">
    <citation type="submission" date="2023-03" db="EMBL/GenBank/DDBJ databases">
        <title>Mating type loci evolution in Malassezia.</title>
        <authorList>
            <person name="Coelho M.A."/>
        </authorList>
    </citation>
    <scope>NUCLEOTIDE SEQUENCE</scope>
    <source>
        <strain evidence="11">CBS 7876</strain>
    </source>
</reference>
<evidence type="ECO:0000259" key="9">
    <source>
        <dbReference type="Pfam" id="PF00732"/>
    </source>
</evidence>
<dbReference type="PANTHER" id="PTHR11552:SF218">
    <property type="entry name" value="GLUCOSE-METHANOL-CHOLINE OXIDOREDUCTASE N-TERMINAL DOMAIN-CONTAINING PROTEIN"/>
    <property type="match status" value="1"/>
</dbReference>
<dbReference type="InterPro" id="IPR000172">
    <property type="entry name" value="GMC_OxRdtase_N"/>
</dbReference>
<dbReference type="Proteomes" id="UP001214603">
    <property type="component" value="Chromosome 3"/>
</dbReference>
<dbReference type="PANTHER" id="PTHR11552">
    <property type="entry name" value="GLUCOSE-METHANOL-CHOLINE GMC OXIDOREDUCTASE"/>
    <property type="match status" value="1"/>
</dbReference>
<dbReference type="InterPro" id="IPR007867">
    <property type="entry name" value="GMC_OxRtase_C"/>
</dbReference>
<evidence type="ECO:0000256" key="8">
    <source>
        <dbReference type="SAM" id="MobiDB-lite"/>
    </source>
</evidence>
<feature type="binding site" evidence="7">
    <location>
        <position position="126"/>
    </location>
    <ligand>
        <name>FAD</name>
        <dbReference type="ChEBI" id="CHEBI:57692"/>
    </ligand>
</feature>
<evidence type="ECO:0000256" key="6">
    <source>
        <dbReference type="PIRSR" id="PIRSR000137-1"/>
    </source>
</evidence>
<keyword evidence="4 7" id="KW-0274">FAD</keyword>
<dbReference type="InterPro" id="IPR036188">
    <property type="entry name" value="FAD/NAD-bd_sf"/>
</dbReference>
<keyword evidence="12" id="KW-1185">Reference proteome</keyword>
<dbReference type="InterPro" id="IPR012132">
    <property type="entry name" value="GMC_OxRdtase"/>
</dbReference>
<feature type="domain" description="Glucose-methanol-choline oxidoreductase C-terminal" evidence="10">
    <location>
        <begin position="474"/>
        <end position="608"/>
    </location>
</feature>
<evidence type="ECO:0000256" key="3">
    <source>
        <dbReference type="ARBA" id="ARBA00022630"/>
    </source>
</evidence>
<comment type="cofactor">
    <cofactor evidence="1 7">
        <name>FAD</name>
        <dbReference type="ChEBI" id="CHEBI:57692"/>
    </cofactor>
</comment>
<protein>
    <recommendedName>
        <fullName evidence="13">Choline dehydrogenase</fullName>
    </recommendedName>
</protein>
<evidence type="ECO:0000313" key="11">
    <source>
        <dbReference type="EMBL" id="WFD03090.1"/>
    </source>
</evidence>
<dbReference type="SUPFAM" id="SSF51905">
    <property type="entry name" value="FAD/NAD(P)-binding domain"/>
    <property type="match status" value="1"/>
</dbReference>
<sequence>MMLHSVSWLGLLAATLFYFIIPSYATDFMQYVSLSLTAAKEFDYVIIGGGQAGLVVASRLSEDPSLQVAVIEAGPSGLEKENAPKIDVPAANLYNSPGQSPMNWNWTTTPQDGLHGKSKPWPRGRVLGGSSAINGLYYIRQSEREQNLWAKIAGDANDLWGWENMLRALKKSENFTAPTDEARQTGEIHWNNTAHGNKGPIGVSWPAVSYPPVGAFVESAGAVSAPATNNPDSGAAWGTFVATSAINPSNWTRTTSRTGYIDPFTYRPNLQVLTDHMVSKINFDTSNKDAVKATSVNFMKKKGGKVFQVNATREVILSAGAVNDPQILQISGIGDKGLLDSKKVPVVVDLPGVGFHLQDHLSAGVEYKPKNASELPPAKLTNDARVDSFVNSATSYTNTSTLLGNLTNQVLDAARKNASKAVQAYNAPDAVKKGYNLTYTTTANDVYGTPIGAMELLFAMTFGQIQVQAALQHPFSRGSITIKSDDIFDAPIINPSYLEQDTDIALLRAGFRMARAILQQKPLSDHVSDEVHPGNNVQSDDQWDNWIRDSVGTEYHPSCTCSMLPREMGGVVDKNLLVYGTSNLRVIDAAVPPLSVSAHLMSVTYGIAEIGAEIVHSHKDDYKPGQGGDGKSDGDNQGQSNKASAGAAGGAGSSKSGNGAKGGSGSSSSGGSKTKSNGAIGTRPVTWIGVLGTGVALSLALMI</sequence>
<feature type="compositionally biased region" description="Low complexity" evidence="8">
    <location>
        <begin position="666"/>
        <end position="679"/>
    </location>
</feature>
<dbReference type="InterPro" id="IPR027424">
    <property type="entry name" value="Glucose_Oxidase_domain_2"/>
</dbReference>
<dbReference type="Pfam" id="PF00732">
    <property type="entry name" value="GMC_oxred_N"/>
    <property type="match status" value="1"/>
</dbReference>
<evidence type="ECO:0000259" key="10">
    <source>
        <dbReference type="Pfam" id="PF05199"/>
    </source>
</evidence>
<feature type="active site" description="Proton donor" evidence="6">
    <location>
        <position position="556"/>
    </location>
</feature>
<organism evidence="11 12">
    <name type="scientific">Malassezia obtusa</name>
    <dbReference type="NCBI Taxonomy" id="76774"/>
    <lineage>
        <taxon>Eukaryota</taxon>
        <taxon>Fungi</taxon>
        <taxon>Dikarya</taxon>
        <taxon>Basidiomycota</taxon>
        <taxon>Ustilaginomycotina</taxon>
        <taxon>Malasseziomycetes</taxon>
        <taxon>Malasseziales</taxon>
        <taxon>Malasseziaceae</taxon>
        <taxon>Malassezia</taxon>
    </lineage>
</organism>
<dbReference type="AlphaFoldDB" id="A0AAF0E0S1"/>
<dbReference type="Gene3D" id="3.50.50.60">
    <property type="entry name" value="FAD/NAD(P)-binding domain"/>
    <property type="match status" value="1"/>
</dbReference>
<dbReference type="Gene3D" id="3.30.560.10">
    <property type="entry name" value="Glucose Oxidase, domain 3"/>
    <property type="match status" value="1"/>
</dbReference>
<dbReference type="PIRSF" id="PIRSF000137">
    <property type="entry name" value="Alcohol_oxidase"/>
    <property type="match status" value="1"/>
</dbReference>
<dbReference type="Pfam" id="PF05199">
    <property type="entry name" value="GMC_oxred_C"/>
    <property type="match status" value="1"/>
</dbReference>